<dbReference type="EMBL" id="BARS01059524">
    <property type="protein sequence ID" value="GAG45949.1"/>
    <property type="molecule type" value="Genomic_DNA"/>
</dbReference>
<name>X0XS10_9ZZZZ</name>
<gene>
    <name evidence="1" type="ORF">S01H1_86154</name>
</gene>
<dbReference type="AlphaFoldDB" id="X0XS10"/>
<feature type="non-terminal residue" evidence="1">
    <location>
        <position position="1"/>
    </location>
</feature>
<feature type="non-terminal residue" evidence="1">
    <location>
        <position position="41"/>
    </location>
</feature>
<evidence type="ECO:0000313" key="1">
    <source>
        <dbReference type="EMBL" id="GAG45949.1"/>
    </source>
</evidence>
<accession>X0XS10</accession>
<protein>
    <submittedName>
        <fullName evidence="1">Uncharacterized protein</fullName>
    </submittedName>
</protein>
<reference evidence="1" key="1">
    <citation type="journal article" date="2014" name="Front. Microbiol.">
        <title>High frequency of phylogenetically diverse reductive dehalogenase-homologous genes in deep subseafloor sedimentary metagenomes.</title>
        <authorList>
            <person name="Kawai M."/>
            <person name="Futagami T."/>
            <person name="Toyoda A."/>
            <person name="Takaki Y."/>
            <person name="Nishi S."/>
            <person name="Hori S."/>
            <person name="Arai W."/>
            <person name="Tsubouchi T."/>
            <person name="Morono Y."/>
            <person name="Uchiyama I."/>
            <person name="Ito T."/>
            <person name="Fujiyama A."/>
            <person name="Inagaki F."/>
            <person name="Takami H."/>
        </authorList>
    </citation>
    <scope>NUCLEOTIDE SEQUENCE</scope>
    <source>
        <strain evidence="1">Expedition CK06-06</strain>
    </source>
</reference>
<sequence>HYAMADVPLIGDEIDVDGVKYARIPSFLVGKGTIARKSLYP</sequence>
<organism evidence="1">
    <name type="scientific">marine sediment metagenome</name>
    <dbReference type="NCBI Taxonomy" id="412755"/>
    <lineage>
        <taxon>unclassified sequences</taxon>
        <taxon>metagenomes</taxon>
        <taxon>ecological metagenomes</taxon>
    </lineage>
</organism>
<comment type="caution">
    <text evidence="1">The sequence shown here is derived from an EMBL/GenBank/DDBJ whole genome shotgun (WGS) entry which is preliminary data.</text>
</comment>
<proteinExistence type="predicted"/>